<proteinExistence type="predicted"/>
<dbReference type="OrthoDB" id="9398059at2759"/>
<dbReference type="EMBL" id="QRBI01000093">
    <property type="protein sequence ID" value="RMC21371.1"/>
    <property type="molecule type" value="Genomic_DNA"/>
</dbReference>
<accession>A0A3M0L8C2</accession>
<organism evidence="3 4">
    <name type="scientific">Hirundo rustica rustica</name>
    <dbReference type="NCBI Taxonomy" id="333673"/>
    <lineage>
        <taxon>Eukaryota</taxon>
        <taxon>Metazoa</taxon>
        <taxon>Chordata</taxon>
        <taxon>Craniata</taxon>
        <taxon>Vertebrata</taxon>
        <taxon>Euteleostomi</taxon>
        <taxon>Archelosauria</taxon>
        <taxon>Archosauria</taxon>
        <taxon>Dinosauria</taxon>
        <taxon>Saurischia</taxon>
        <taxon>Theropoda</taxon>
        <taxon>Coelurosauria</taxon>
        <taxon>Aves</taxon>
        <taxon>Neognathae</taxon>
        <taxon>Neoaves</taxon>
        <taxon>Telluraves</taxon>
        <taxon>Australaves</taxon>
        <taxon>Passeriformes</taxon>
        <taxon>Sylvioidea</taxon>
        <taxon>Hirundinidae</taxon>
        <taxon>Hirundo</taxon>
    </lineage>
</organism>
<dbReference type="Proteomes" id="UP000269221">
    <property type="component" value="Unassembled WGS sequence"/>
</dbReference>
<feature type="compositionally biased region" description="Polar residues" evidence="1">
    <location>
        <begin position="85"/>
        <end position="97"/>
    </location>
</feature>
<evidence type="ECO:0000313" key="4">
    <source>
        <dbReference type="Proteomes" id="UP000269221"/>
    </source>
</evidence>
<keyword evidence="4" id="KW-1185">Reference proteome</keyword>
<comment type="caution">
    <text evidence="3">The sequence shown here is derived from an EMBL/GenBank/DDBJ whole genome shotgun (WGS) entry which is preliminary data.</text>
</comment>
<name>A0A3M0L8C2_HIRRU</name>
<feature type="compositionally biased region" description="Basic and acidic residues" evidence="1">
    <location>
        <begin position="102"/>
        <end position="127"/>
    </location>
</feature>
<evidence type="ECO:0000313" key="3">
    <source>
        <dbReference type="EMBL" id="RMC21371.1"/>
    </source>
</evidence>
<feature type="region of interest" description="Disordered" evidence="1">
    <location>
        <begin position="75"/>
        <end position="143"/>
    </location>
</feature>
<protein>
    <submittedName>
        <fullName evidence="3">Uncharacterized protein</fullName>
    </submittedName>
</protein>
<dbReference type="EMBL" id="QRBI01000093">
    <property type="protein sequence ID" value="RMC21360.1"/>
    <property type="molecule type" value="Genomic_DNA"/>
</dbReference>
<evidence type="ECO:0000256" key="1">
    <source>
        <dbReference type="SAM" id="MobiDB-lite"/>
    </source>
</evidence>
<gene>
    <name evidence="2" type="ORF">DUI87_02222</name>
    <name evidence="3" type="ORF">DUI87_02233</name>
</gene>
<sequence>MSRGAAETPDPEVDPEVGPAWEFSSEQIQNSDEVGKYLEENCHDDSKEKKLIAISQVLEYAYRTLLDTVGQQIEAGGQGDKSAATPVTQAAVNTPATQGVAKPDREPEPAAKPDSEPKPAAKSDSEPKTLAVAAGKKHTCKTN</sequence>
<dbReference type="AlphaFoldDB" id="A0A3M0L8C2"/>
<reference evidence="3 4" key="1">
    <citation type="submission" date="2018-07" db="EMBL/GenBank/DDBJ databases">
        <title>A high quality draft genome assembly of the barn swallow (H. rustica rustica).</title>
        <authorList>
            <person name="Formenti G."/>
            <person name="Chiara M."/>
            <person name="Poveda L."/>
            <person name="Francoijs K.-J."/>
            <person name="Bonisoli-Alquati A."/>
            <person name="Canova L."/>
            <person name="Gianfranceschi L."/>
            <person name="Horner D.S."/>
            <person name="Saino N."/>
        </authorList>
    </citation>
    <scope>NUCLEOTIDE SEQUENCE [LARGE SCALE GENOMIC DNA]</scope>
    <source>
        <strain evidence="3">Chelidonia</strain>
        <tissue evidence="3">Blood</tissue>
    </source>
</reference>
<evidence type="ECO:0000313" key="2">
    <source>
        <dbReference type="EMBL" id="RMC21360.1"/>
    </source>
</evidence>